<name>A0A1X6P5L5_PORUM</name>
<accession>A0A1X6P5L5</accession>
<evidence type="ECO:0000313" key="1">
    <source>
        <dbReference type="EMBL" id="OSX76128.1"/>
    </source>
</evidence>
<gene>
    <name evidence="1" type="ORF">BU14_0205s0003</name>
</gene>
<reference evidence="1 2" key="1">
    <citation type="submission" date="2017-03" db="EMBL/GenBank/DDBJ databases">
        <title>WGS assembly of Porphyra umbilicalis.</title>
        <authorList>
            <person name="Brawley S.H."/>
            <person name="Blouin N.A."/>
            <person name="Ficko-Blean E."/>
            <person name="Wheeler G.L."/>
            <person name="Lohr M."/>
            <person name="Goodson H.V."/>
            <person name="Jenkins J.W."/>
            <person name="Blaby-Haas C.E."/>
            <person name="Helliwell K.E."/>
            <person name="Chan C."/>
            <person name="Marriage T."/>
            <person name="Bhattacharya D."/>
            <person name="Klein A.S."/>
            <person name="Badis Y."/>
            <person name="Brodie J."/>
            <person name="Cao Y."/>
            <person name="Collen J."/>
            <person name="Dittami S.M."/>
            <person name="Gachon C.M."/>
            <person name="Green B.R."/>
            <person name="Karpowicz S."/>
            <person name="Kim J.W."/>
            <person name="Kudahl U."/>
            <person name="Lin S."/>
            <person name="Michel G."/>
            <person name="Mittag M."/>
            <person name="Olson B.J."/>
            <person name="Pangilinan J."/>
            <person name="Peng Y."/>
            <person name="Qiu H."/>
            <person name="Shu S."/>
            <person name="Singer J.T."/>
            <person name="Smith A.G."/>
            <person name="Sprecher B.N."/>
            <person name="Wagner V."/>
            <person name="Wang W."/>
            <person name="Wang Z.-Y."/>
            <person name="Yan J."/>
            <person name="Yarish C."/>
            <person name="Zoeuner-Riek S."/>
            <person name="Zhuang Y."/>
            <person name="Zou Y."/>
            <person name="Lindquist E.A."/>
            <person name="Grimwood J."/>
            <person name="Barry K."/>
            <person name="Rokhsar D.S."/>
            <person name="Schmutz J."/>
            <person name="Stiller J.W."/>
            <person name="Grossman A.R."/>
            <person name="Prochnik S.E."/>
        </authorList>
    </citation>
    <scope>NUCLEOTIDE SEQUENCE [LARGE SCALE GENOMIC DNA]</scope>
    <source>
        <strain evidence="1">4086291</strain>
    </source>
</reference>
<sequence length="162" mass="17069">MTCPDLGEIGFGRGRGFSPVALKKRVNQVYFPAVNISLATVTPGTAALWKYGDKYMASTLGRKGIVAATSATLVAVGAGSRIIHPTAVGDEVVVETTVAVVSLVGAFVRAALDAAENSAGTHNVGDYLLEKLEAEQARFEEHWVMDDEVHNGIRLVDGAAEQ</sequence>
<organism evidence="1 2">
    <name type="scientific">Porphyra umbilicalis</name>
    <name type="common">Purple laver</name>
    <name type="synonym">Red alga</name>
    <dbReference type="NCBI Taxonomy" id="2786"/>
    <lineage>
        <taxon>Eukaryota</taxon>
        <taxon>Rhodophyta</taxon>
        <taxon>Bangiophyceae</taxon>
        <taxon>Bangiales</taxon>
        <taxon>Bangiaceae</taxon>
        <taxon>Porphyra</taxon>
    </lineage>
</organism>
<keyword evidence="2" id="KW-1185">Reference proteome</keyword>
<protein>
    <submittedName>
        <fullName evidence="1">Uncharacterized protein</fullName>
    </submittedName>
</protein>
<dbReference type="AlphaFoldDB" id="A0A1X6P5L5"/>
<dbReference type="EMBL" id="KV918878">
    <property type="protein sequence ID" value="OSX76128.1"/>
    <property type="molecule type" value="Genomic_DNA"/>
</dbReference>
<dbReference type="Proteomes" id="UP000218209">
    <property type="component" value="Unassembled WGS sequence"/>
</dbReference>
<evidence type="ECO:0000313" key="2">
    <source>
        <dbReference type="Proteomes" id="UP000218209"/>
    </source>
</evidence>
<proteinExistence type="predicted"/>